<gene>
    <name evidence="5" type="ORF">KK062_27440</name>
</gene>
<evidence type="ECO:0000256" key="2">
    <source>
        <dbReference type="ARBA" id="ARBA00022857"/>
    </source>
</evidence>
<name>A0AAP2E513_9BACT</name>
<organism evidence="5 6">
    <name type="scientific">Dawidia cretensis</name>
    <dbReference type="NCBI Taxonomy" id="2782350"/>
    <lineage>
        <taxon>Bacteria</taxon>
        <taxon>Pseudomonadati</taxon>
        <taxon>Bacteroidota</taxon>
        <taxon>Cytophagia</taxon>
        <taxon>Cytophagales</taxon>
        <taxon>Chryseotaleaceae</taxon>
        <taxon>Dawidia</taxon>
    </lineage>
</organism>
<keyword evidence="6" id="KW-1185">Reference proteome</keyword>
<proteinExistence type="inferred from homology"/>
<dbReference type="InterPro" id="IPR020904">
    <property type="entry name" value="Sc_DH/Rdtase_CS"/>
</dbReference>
<dbReference type="RefSeq" id="WP_254087575.1">
    <property type="nucleotide sequence ID" value="NZ_JAHESE010000047.1"/>
</dbReference>
<dbReference type="InterPro" id="IPR052178">
    <property type="entry name" value="Sec_Metab_Biosynth_SDR"/>
</dbReference>
<dbReference type="Gene3D" id="3.40.50.720">
    <property type="entry name" value="NAD(P)-binding Rossmann-like Domain"/>
    <property type="match status" value="1"/>
</dbReference>
<dbReference type="PRINTS" id="PR00081">
    <property type="entry name" value="GDHRDH"/>
</dbReference>
<dbReference type="SUPFAM" id="SSF51735">
    <property type="entry name" value="NAD(P)-binding Rossmann-fold domains"/>
    <property type="match status" value="1"/>
</dbReference>
<evidence type="ECO:0000256" key="3">
    <source>
        <dbReference type="ARBA" id="ARBA00023002"/>
    </source>
</evidence>
<dbReference type="Pfam" id="PF13561">
    <property type="entry name" value="adh_short_C2"/>
    <property type="match status" value="1"/>
</dbReference>
<comment type="caution">
    <text evidence="5">The sequence shown here is derived from an EMBL/GenBank/DDBJ whole genome shotgun (WGS) entry which is preliminary data.</text>
</comment>
<evidence type="ECO:0000256" key="1">
    <source>
        <dbReference type="ARBA" id="ARBA00006484"/>
    </source>
</evidence>
<dbReference type="InterPro" id="IPR057326">
    <property type="entry name" value="KR_dom"/>
</dbReference>
<evidence type="ECO:0000313" key="6">
    <source>
        <dbReference type="Proteomes" id="UP001319080"/>
    </source>
</evidence>
<dbReference type="AlphaFoldDB" id="A0AAP2E513"/>
<evidence type="ECO:0000313" key="5">
    <source>
        <dbReference type="EMBL" id="MBT1712007.1"/>
    </source>
</evidence>
<keyword evidence="3" id="KW-0560">Oxidoreductase</keyword>
<protein>
    <submittedName>
        <fullName evidence="5">SDR family oxidoreductase</fullName>
    </submittedName>
</protein>
<comment type="similarity">
    <text evidence="1">Belongs to the short-chain dehydrogenases/reductases (SDR) family.</text>
</comment>
<dbReference type="InterPro" id="IPR002347">
    <property type="entry name" value="SDR_fam"/>
</dbReference>
<feature type="domain" description="Ketoreductase" evidence="4">
    <location>
        <begin position="7"/>
        <end position="183"/>
    </location>
</feature>
<keyword evidence="2" id="KW-0521">NADP</keyword>
<accession>A0AAP2E513</accession>
<dbReference type="CDD" id="cd05233">
    <property type="entry name" value="SDR_c"/>
    <property type="match status" value="1"/>
</dbReference>
<sequence>MSAFKNKIAVVTGGNSGIGFAAAQELKSQGAQVVITGRRKEALQAAATSLGVDHYTSDQSNLTDTDALVKYVSSQYGKVDVLIVNAGVASFQPIAITSEDVFDSLMNINFKGAFFTLQKFLPILNDGASVVLISSNSATLSMPGTSVYSASKAALNTLMRIAAVEFAPRKIRVNVINPGPTETEMVHKFGFDEQTLKGMREAIVQQIPLSKTGTAKDVAILALYLANNETSSFITGAEFFIDGGMNIK</sequence>
<dbReference type="FunFam" id="3.40.50.720:FF:000084">
    <property type="entry name" value="Short-chain dehydrogenase reductase"/>
    <property type="match status" value="1"/>
</dbReference>
<dbReference type="EMBL" id="JAHESE010000047">
    <property type="protein sequence ID" value="MBT1712007.1"/>
    <property type="molecule type" value="Genomic_DNA"/>
</dbReference>
<dbReference type="PANTHER" id="PTHR43618:SF8">
    <property type="entry name" value="7ALPHA-HYDROXYSTEROID DEHYDROGENASE"/>
    <property type="match status" value="1"/>
</dbReference>
<dbReference type="SMART" id="SM00822">
    <property type="entry name" value="PKS_KR"/>
    <property type="match status" value="1"/>
</dbReference>
<reference evidence="5 6" key="1">
    <citation type="submission" date="2021-05" db="EMBL/GenBank/DDBJ databases">
        <title>A Polyphasic approach of four new species of the genus Ohtaekwangia: Ohtaekwangia histidinii sp. nov., Ohtaekwangia cretensis sp. nov., Ohtaekwangia indiensis sp. nov., Ohtaekwangia reichenbachii sp. nov. from diverse environment.</title>
        <authorList>
            <person name="Octaviana S."/>
        </authorList>
    </citation>
    <scope>NUCLEOTIDE SEQUENCE [LARGE SCALE GENOMIC DNA]</scope>
    <source>
        <strain evidence="5 6">PWU5</strain>
    </source>
</reference>
<dbReference type="PROSITE" id="PS00061">
    <property type="entry name" value="ADH_SHORT"/>
    <property type="match status" value="1"/>
</dbReference>
<evidence type="ECO:0000259" key="4">
    <source>
        <dbReference type="SMART" id="SM00822"/>
    </source>
</evidence>
<dbReference type="PRINTS" id="PR00080">
    <property type="entry name" value="SDRFAMILY"/>
</dbReference>
<dbReference type="PANTHER" id="PTHR43618">
    <property type="entry name" value="7-ALPHA-HYDROXYSTEROID DEHYDROGENASE"/>
    <property type="match status" value="1"/>
</dbReference>
<dbReference type="Proteomes" id="UP001319080">
    <property type="component" value="Unassembled WGS sequence"/>
</dbReference>
<dbReference type="InterPro" id="IPR036291">
    <property type="entry name" value="NAD(P)-bd_dom_sf"/>
</dbReference>
<dbReference type="GO" id="GO:0016491">
    <property type="term" value="F:oxidoreductase activity"/>
    <property type="evidence" value="ECO:0007669"/>
    <property type="project" value="UniProtKB-KW"/>
</dbReference>